<evidence type="ECO:0000256" key="4">
    <source>
        <dbReference type="ARBA" id="ARBA00023136"/>
    </source>
</evidence>
<keyword evidence="4 5" id="KW-0472">Membrane</keyword>
<evidence type="ECO:0000313" key="7">
    <source>
        <dbReference type="EMBL" id="MDM5454652.1"/>
    </source>
</evidence>
<evidence type="ECO:0000256" key="3">
    <source>
        <dbReference type="ARBA" id="ARBA00022989"/>
    </source>
</evidence>
<comment type="caution">
    <text evidence="7">The sequence shown here is derived from an EMBL/GenBank/DDBJ whole genome shotgun (WGS) entry which is preliminary data.</text>
</comment>
<dbReference type="GO" id="GO:0016020">
    <property type="term" value="C:membrane"/>
    <property type="evidence" value="ECO:0007669"/>
    <property type="project" value="UniProtKB-SubCell"/>
</dbReference>
<evidence type="ECO:0000259" key="6">
    <source>
        <dbReference type="Pfam" id="PF06271"/>
    </source>
</evidence>
<dbReference type="Proteomes" id="UP001234602">
    <property type="component" value="Unassembled WGS sequence"/>
</dbReference>
<keyword evidence="2 5" id="KW-0812">Transmembrane</keyword>
<accession>A0AAW7ISP2</accession>
<evidence type="ECO:0000256" key="1">
    <source>
        <dbReference type="ARBA" id="ARBA00004141"/>
    </source>
</evidence>
<comment type="subcellular location">
    <subcellularLocation>
        <location evidence="1">Membrane</location>
        <topology evidence="1">Multi-pass membrane protein</topology>
    </subcellularLocation>
</comment>
<evidence type="ECO:0000313" key="8">
    <source>
        <dbReference type="Proteomes" id="UP001234602"/>
    </source>
</evidence>
<protein>
    <submittedName>
        <fullName evidence="7">RDD family protein</fullName>
    </submittedName>
</protein>
<dbReference type="Pfam" id="PF06271">
    <property type="entry name" value="RDD"/>
    <property type="match status" value="1"/>
</dbReference>
<name>A0AAW7ISP2_9BACI</name>
<dbReference type="RefSeq" id="WP_250211769.1">
    <property type="nucleotide sequence ID" value="NZ_CP011008.1"/>
</dbReference>
<feature type="domain" description="RDD" evidence="6">
    <location>
        <begin position="3"/>
        <end position="50"/>
    </location>
</feature>
<reference evidence="7" key="1">
    <citation type="submission" date="2023-06" db="EMBL/GenBank/DDBJ databases">
        <title>Comparative genomics of Bacillaceae isolates and their secondary metabolite potential.</title>
        <authorList>
            <person name="Song L."/>
            <person name="Nielsen L.J."/>
            <person name="Mohite O."/>
            <person name="Xu X."/>
            <person name="Weber T."/>
            <person name="Kovacs A.T."/>
        </authorList>
    </citation>
    <scope>NUCLEOTIDE SEQUENCE</scope>
    <source>
        <strain evidence="7">D8_B_37</strain>
    </source>
</reference>
<proteinExistence type="predicted"/>
<keyword evidence="3 5" id="KW-1133">Transmembrane helix</keyword>
<sequence>MTDLYGERIGFGRAAGRYFATILSGMIIYIGYIMAAFTSKKQALHDMIAEW</sequence>
<organism evidence="7 8">
    <name type="scientific">Peribacillus simplex</name>
    <dbReference type="NCBI Taxonomy" id="1478"/>
    <lineage>
        <taxon>Bacteria</taxon>
        <taxon>Bacillati</taxon>
        <taxon>Bacillota</taxon>
        <taxon>Bacilli</taxon>
        <taxon>Bacillales</taxon>
        <taxon>Bacillaceae</taxon>
        <taxon>Peribacillus</taxon>
    </lineage>
</organism>
<dbReference type="AlphaFoldDB" id="A0AAW7ISP2"/>
<feature type="transmembrane region" description="Helical" evidence="5">
    <location>
        <begin position="18"/>
        <end position="37"/>
    </location>
</feature>
<evidence type="ECO:0000256" key="2">
    <source>
        <dbReference type="ARBA" id="ARBA00022692"/>
    </source>
</evidence>
<evidence type="ECO:0000256" key="5">
    <source>
        <dbReference type="SAM" id="Phobius"/>
    </source>
</evidence>
<gene>
    <name evidence="7" type="ORF">QUF89_21235</name>
</gene>
<dbReference type="InterPro" id="IPR010432">
    <property type="entry name" value="RDD"/>
</dbReference>
<dbReference type="EMBL" id="JAUCEY010000008">
    <property type="protein sequence ID" value="MDM5454652.1"/>
    <property type="molecule type" value="Genomic_DNA"/>
</dbReference>